<feature type="chain" id="PRO_5035451257" description="ER membrane protein complex subunit 10" evidence="2">
    <location>
        <begin position="24"/>
        <end position="279"/>
    </location>
</feature>
<gene>
    <name evidence="3" type="ORF">Poli38472_004393</name>
</gene>
<keyword evidence="2" id="KW-0732">Signal</keyword>
<dbReference type="Pfam" id="PF21203">
    <property type="entry name" value="ECM10"/>
    <property type="match status" value="1"/>
</dbReference>
<evidence type="ECO:0008006" key="5">
    <source>
        <dbReference type="Google" id="ProtNLM"/>
    </source>
</evidence>
<feature type="signal peptide" evidence="2">
    <location>
        <begin position="1"/>
        <end position="23"/>
    </location>
</feature>
<dbReference type="PANTHER" id="PTHR39219">
    <property type="entry name" value="ER MEMBRANE PROTEIN COMPLEX SUBUNIT 10"/>
    <property type="match status" value="1"/>
</dbReference>
<dbReference type="PANTHER" id="PTHR39219:SF1">
    <property type="entry name" value="ER MEMBRANE PROTEIN COMPLEX SUBUNIT 10"/>
    <property type="match status" value="1"/>
</dbReference>
<dbReference type="Proteomes" id="UP000794436">
    <property type="component" value="Unassembled WGS sequence"/>
</dbReference>
<proteinExistence type="predicted"/>
<accession>A0A8K1FFU1</accession>
<evidence type="ECO:0000256" key="1">
    <source>
        <dbReference type="SAM" id="MobiDB-lite"/>
    </source>
</evidence>
<feature type="region of interest" description="Disordered" evidence="1">
    <location>
        <begin position="256"/>
        <end position="279"/>
    </location>
</feature>
<evidence type="ECO:0000313" key="4">
    <source>
        <dbReference type="Proteomes" id="UP000794436"/>
    </source>
</evidence>
<feature type="compositionally biased region" description="Gly residues" evidence="1">
    <location>
        <begin position="263"/>
        <end position="279"/>
    </location>
</feature>
<reference evidence="3" key="1">
    <citation type="submission" date="2019-03" db="EMBL/GenBank/DDBJ databases">
        <title>Long read genome sequence of the mycoparasitic Pythium oligandrum ATCC 38472 isolated from sugarbeet rhizosphere.</title>
        <authorList>
            <person name="Gaulin E."/>
        </authorList>
    </citation>
    <scope>NUCLEOTIDE SEQUENCE</scope>
    <source>
        <strain evidence="3">ATCC 38472_TT</strain>
    </source>
</reference>
<evidence type="ECO:0000256" key="2">
    <source>
        <dbReference type="SAM" id="SignalP"/>
    </source>
</evidence>
<feature type="region of interest" description="Disordered" evidence="1">
    <location>
        <begin position="193"/>
        <end position="230"/>
    </location>
</feature>
<organism evidence="3 4">
    <name type="scientific">Pythium oligandrum</name>
    <name type="common">Mycoparasitic fungus</name>
    <dbReference type="NCBI Taxonomy" id="41045"/>
    <lineage>
        <taxon>Eukaryota</taxon>
        <taxon>Sar</taxon>
        <taxon>Stramenopiles</taxon>
        <taxon>Oomycota</taxon>
        <taxon>Peronosporomycetes</taxon>
        <taxon>Pythiales</taxon>
        <taxon>Pythiaceae</taxon>
        <taxon>Pythium</taxon>
    </lineage>
</organism>
<protein>
    <recommendedName>
        <fullName evidence="5">ER membrane protein complex subunit 10</fullName>
    </recommendedName>
</protein>
<comment type="caution">
    <text evidence="3">The sequence shown here is derived from an EMBL/GenBank/DDBJ whole genome shotgun (WGS) entry which is preliminary data.</text>
</comment>
<sequence length="279" mass="30822">MMLRHVWAALLLVCVVLASIAHADPREVESAEFKDEFGEEYDDRLARGNELDQRLEFELEHNIPSKGAAFSKRGRVEIVFSASSVKPKVTFLDLPVLAETDIRHLETLLRKNQHYTLRVRSDPENPDSAYVVTSIPMCMLAGTRMREDLTFHLSDSGKLLAVEYLTPYVSASTCAEYQKRELKNVKFAASASVLKPQNGPSPPKTISAKQKKAPKVVKNPVKDEEGEQPAEESQSFLRRYWYIILPLVVMSLFGSDPGPQGAPTGGAPAGGAGGGARRR</sequence>
<dbReference type="CDD" id="cd22209">
    <property type="entry name" value="EMC10"/>
    <property type="match status" value="1"/>
</dbReference>
<dbReference type="AlphaFoldDB" id="A0A8K1FFU1"/>
<name>A0A8K1FFU1_PYTOL</name>
<keyword evidence="4" id="KW-1185">Reference proteome</keyword>
<evidence type="ECO:0000313" key="3">
    <source>
        <dbReference type="EMBL" id="TMW59324.1"/>
    </source>
</evidence>
<dbReference type="OrthoDB" id="1894652at2759"/>
<dbReference type="EMBL" id="SPLM01000109">
    <property type="protein sequence ID" value="TMW59324.1"/>
    <property type="molecule type" value="Genomic_DNA"/>
</dbReference>